<dbReference type="InterPro" id="IPR007049">
    <property type="entry name" value="Carb-sel_porin_OprB"/>
</dbReference>
<evidence type="ECO:0000256" key="1">
    <source>
        <dbReference type="ARBA" id="ARBA00008769"/>
    </source>
</evidence>
<evidence type="ECO:0000313" key="4">
    <source>
        <dbReference type="Proteomes" id="UP000179145"/>
    </source>
</evidence>
<dbReference type="InterPro" id="IPR052932">
    <property type="entry name" value="OprB_Porin"/>
</dbReference>
<sequence>MNQFDFTKSSVPPIPHPEALWPDPFGWNTWLRDRGIAILLDNVNEFAGAITSPTKGLGLRQGSSNAGQYGLETDIDWERLAGLKGFSTHTVMVGRYGIPASRMFGDNLNPSQEIYGAGGNVVVHFVYGYGEETLFGGRLDMAAGRIPLLTDFSANPLYCNFMNNAFCGNPKASSDNTTHSSYPDSGWAFRIRVRPSTYTYLQSGVYFHEKGIYGVQQMRTGFKLNGSDIDGEAAPVEFGWEPIFGPDKLPGHYKLGGAVDTADHPDQYYDINDRPLVLTGEAAKIHHNSWSAWALADQMLLRHNKSGPDAGLIAIATFYNNSPVTQVRERQYNLGVVDRGFWHARPLDAWGVNFSYVQVANKVTRSQELQRSLGMTSLLNGSYFPQTSGMIVEAMYQIHVWRGVTFMPDFQYFIRPGAEQGLRDAAMLGFKSHIELF</sequence>
<dbReference type="GO" id="GO:0016020">
    <property type="term" value="C:membrane"/>
    <property type="evidence" value="ECO:0007669"/>
    <property type="project" value="InterPro"/>
</dbReference>
<dbReference type="Gene3D" id="2.40.160.180">
    <property type="entry name" value="Carbohydrate-selective porin OprB"/>
    <property type="match status" value="1"/>
</dbReference>
<proteinExistence type="inferred from homology"/>
<dbReference type="STRING" id="153496.A0U89_10335"/>
<protein>
    <submittedName>
        <fullName evidence="3">Porin</fullName>
    </submittedName>
</protein>
<dbReference type="EMBL" id="CP014674">
    <property type="protein sequence ID" value="AOX18272.1"/>
    <property type="molecule type" value="Genomic_DNA"/>
</dbReference>
<dbReference type="GO" id="GO:0015288">
    <property type="term" value="F:porin activity"/>
    <property type="evidence" value="ECO:0007669"/>
    <property type="project" value="InterPro"/>
</dbReference>
<dbReference type="PANTHER" id="PTHR37944:SF1">
    <property type="entry name" value="PORIN B"/>
    <property type="match status" value="1"/>
</dbReference>
<dbReference type="Proteomes" id="UP000179145">
    <property type="component" value="Chromosome"/>
</dbReference>
<comment type="similarity">
    <text evidence="1 2">Belongs to the OprB family.</text>
</comment>
<reference evidence="3 4" key="1">
    <citation type="journal article" date="2016" name="Microb. Cell Fact.">
        <title>Dissection of exopolysaccharide biosynthesis in Kozakia baliensis.</title>
        <authorList>
            <person name="Brandt J.U."/>
            <person name="Jakob F."/>
            <person name="Behr J."/>
            <person name="Geissler A.J."/>
            <person name="Vogel R.F."/>
        </authorList>
    </citation>
    <scope>NUCLEOTIDE SEQUENCE [LARGE SCALE GENOMIC DNA]</scope>
    <source>
        <strain evidence="3 4">DSM 14400</strain>
    </source>
</reference>
<dbReference type="GO" id="GO:0008643">
    <property type="term" value="P:carbohydrate transport"/>
    <property type="evidence" value="ECO:0007669"/>
    <property type="project" value="InterPro"/>
</dbReference>
<keyword evidence="4" id="KW-1185">Reference proteome</keyword>
<organism evidence="3 4">
    <name type="scientific">Kozakia baliensis</name>
    <dbReference type="NCBI Taxonomy" id="153496"/>
    <lineage>
        <taxon>Bacteria</taxon>
        <taxon>Pseudomonadati</taxon>
        <taxon>Pseudomonadota</taxon>
        <taxon>Alphaproteobacteria</taxon>
        <taxon>Acetobacterales</taxon>
        <taxon>Acetobacteraceae</taxon>
        <taxon>Kozakia</taxon>
    </lineage>
</organism>
<accession>A0A1D8UXA9</accession>
<dbReference type="KEGG" id="kba:A0U89_10335"/>
<gene>
    <name evidence="3" type="ORF">A0U89_10335</name>
</gene>
<dbReference type="Pfam" id="PF04966">
    <property type="entry name" value="OprB"/>
    <property type="match status" value="1"/>
</dbReference>
<evidence type="ECO:0000256" key="2">
    <source>
        <dbReference type="RuleBase" id="RU363072"/>
    </source>
</evidence>
<dbReference type="AlphaFoldDB" id="A0A1D8UXA9"/>
<evidence type="ECO:0000313" key="3">
    <source>
        <dbReference type="EMBL" id="AOX18272.1"/>
    </source>
</evidence>
<name>A0A1D8UXA9_9PROT</name>
<dbReference type="PANTHER" id="PTHR37944">
    <property type="entry name" value="PORIN B"/>
    <property type="match status" value="1"/>
</dbReference>
<dbReference type="eggNOG" id="COG3659">
    <property type="taxonomic scope" value="Bacteria"/>
</dbReference>
<dbReference type="InterPro" id="IPR038673">
    <property type="entry name" value="OprB_sf"/>
</dbReference>